<reference evidence="2 3" key="1">
    <citation type="journal article" date="2020" name="ISME J.">
        <title>Uncovering the hidden diversity of litter-decomposition mechanisms in mushroom-forming fungi.</title>
        <authorList>
            <person name="Floudas D."/>
            <person name="Bentzer J."/>
            <person name="Ahren D."/>
            <person name="Johansson T."/>
            <person name="Persson P."/>
            <person name="Tunlid A."/>
        </authorList>
    </citation>
    <scope>NUCLEOTIDE SEQUENCE [LARGE SCALE GENOMIC DNA]</scope>
    <source>
        <strain evidence="2 3">CBS 406.79</strain>
    </source>
</reference>
<evidence type="ECO:0000256" key="1">
    <source>
        <dbReference type="SAM" id="Phobius"/>
    </source>
</evidence>
<sequence length="123" mass="13264">MVFNTIFAAVGIGISDLILLVRTYAMYQNSRKVLAILIISWTPFAIVNIVVAFKWTSSLSEITVPVTGPIVGCLPVWESNTGPIINYGFLLGGETIVVALTVWKAFQSCATTSVYTGSIKCVT</sequence>
<dbReference type="OrthoDB" id="2675435at2759"/>
<keyword evidence="1" id="KW-0472">Membrane</keyword>
<evidence type="ECO:0000313" key="2">
    <source>
        <dbReference type="EMBL" id="KAF5383875.1"/>
    </source>
</evidence>
<keyword evidence="3" id="KW-1185">Reference proteome</keyword>
<dbReference type="EMBL" id="JAACJN010000046">
    <property type="protein sequence ID" value="KAF5383875.1"/>
    <property type="molecule type" value="Genomic_DNA"/>
</dbReference>
<keyword evidence="1" id="KW-1133">Transmembrane helix</keyword>
<feature type="transmembrane region" description="Helical" evidence="1">
    <location>
        <begin position="6"/>
        <end position="27"/>
    </location>
</feature>
<feature type="transmembrane region" description="Helical" evidence="1">
    <location>
        <begin position="34"/>
        <end position="55"/>
    </location>
</feature>
<accession>A0A8H5HIF5</accession>
<proteinExistence type="predicted"/>
<organism evidence="2 3">
    <name type="scientific">Collybiopsis confluens</name>
    <dbReference type="NCBI Taxonomy" id="2823264"/>
    <lineage>
        <taxon>Eukaryota</taxon>
        <taxon>Fungi</taxon>
        <taxon>Dikarya</taxon>
        <taxon>Basidiomycota</taxon>
        <taxon>Agaricomycotina</taxon>
        <taxon>Agaricomycetes</taxon>
        <taxon>Agaricomycetidae</taxon>
        <taxon>Agaricales</taxon>
        <taxon>Marasmiineae</taxon>
        <taxon>Omphalotaceae</taxon>
        <taxon>Collybiopsis</taxon>
    </lineage>
</organism>
<comment type="caution">
    <text evidence="2">The sequence shown here is derived from an EMBL/GenBank/DDBJ whole genome shotgun (WGS) entry which is preliminary data.</text>
</comment>
<feature type="transmembrane region" description="Helical" evidence="1">
    <location>
        <begin position="84"/>
        <end position="103"/>
    </location>
</feature>
<dbReference type="AlphaFoldDB" id="A0A8H5HIF5"/>
<gene>
    <name evidence="2" type="ORF">D9757_007435</name>
</gene>
<evidence type="ECO:0000313" key="3">
    <source>
        <dbReference type="Proteomes" id="UP000518752"/>
    </source>
</evidence>
<keyword evidence="1" id="KW-0812">Transmembrane</keyword>
<protein>
    <submittedName>
        <fullName evidence="2">Uncharacterized protein</fullName>
    </submittedName>
</protein>
<dbReference type="Proteomes" id="UP000518752">
    <property type="component" value="Unassembled WGS sequence"/>
</dbReference>
<name>A0A8H5HIF5_9AGAR</name>